<feature type="chain" id="PRO_5030054149" description="Lipoprotein" evidence="1">
    <location>
        <begin position="22"/>
        <end position="166"/>
    </location>
</feature>
<evidence type="ECO:0000256" key="1">
    <source>
        <dbReference type="SAM" id="SignalP"/>
    </source>
</evidence>
<feature type="signal peptide" evidence="1">
    <location>
        <begin position="1"/>
        <end position="21"/>
    </location>
</feature>
<organism evidence="2 4">
    <name type="scientific">Vibrio tasmaniensis</name>
    <dbReference type="NCBI Taxonomy" id="212663"/>
    <lineage>
        <taxon>Bacteria</taxon>
        <taxon>Pseudomonadati</taxon>
        <taxon>Pseudomonadota</taxon>
        <taxon>Gammaproteobacteria</taxon>
        <taxon>Vibrionales</taxon>
        <taxon>Vibrionaceae</taxon>
        <taxon>Vibrio</taxon>
    </lineage>
</organism>
<keyword evidence="1" id="KW-0732">Signal</keyword>
<proteinExistence type="predicted"/>
<reference evidence="2" key="3">
    <citation type="journal article" date="2018" name="Nature">
        <title>A major lineage of non-tailed dsDNA viruses as unrecognized killers of marine bacteria.</title>
        <authorList>
            <person name="Kauffman K.M."/>
            <person name="Hussain F.A."/>
            <person name="Yang J."/>
            <person name="Arevalo P."/>
            <person name="Brown J.M."/>
            <person name="Chang W.K."/>
            <person name="VanInsberghe D."/>
            <person name="Elsherbini J."/>
            <person name="Sharma R.S."/>
            <person name="Cutler M.B."/>
            <person name="Kelly L."/>
            <person name="Polz M.F."/>
        </authorList>
    </citation>
    <scope>NUCLEOTIDE SEQUENCE</scope>
    <source>
        <strain evidence="2">10N.222.48.A2</strain>
    </source>
</reference>
<dbReference type="EMBL" id="MDBP01000054">
    <property type="protein sequence ID" value="PMP12408.1"/>
    <property type="molecule type" value="Genomic_DNA"/>
</dbReference>
<evidence type="ECO:0000313" key="4">
    <source>
        <dbReference type="Proteomes" id="UP000235579"/>
    </source>
</evidence>
<dbReference type="EMBL" id="SYVV01000013">
    <property type="protein sequence ID" value="TKG34050.1"/>
    <property type="molecule type" value="Genomic_DNA"/>
</dbReference>
<protein>
    <recommendedName>
        <fullName evidence="6">Lipoprotein</fullName>
    </recommendedName>
</protein>
<evidence type="ECO:0000313" key="5">
    <source>
        <dbReference type="Proteomes" id="UP000308018"/>
    </source>
</evidence>
<reference evidence="2" key="2">
    <citation type="submission" date="2016-07" db="EMBL/GenBank/DDBJ databases">
        <authorList>
            <person name="Wan K."/>
            <person name="Booth B."/>
            <person name="Spirohn K."/>
            <person name="Hao T."/>
            <person name="Hu Y."/>
            <person name="Calderwood M."/>
            <person name="Hill D."/>
            <person name="Mohr S."/>
            <person name="Vidal M."/>
            <person name="Celniker S."/>
            <person name="Perrimon N."/>
        </authorList>
    </citation>
    <scope>NUCLEOTIDE SEQUENCE</scope>
    <source>
        <strain evidence="2">10N.222.48.A2</strain>
    </source>
</reference>
<gene>
    <name evidence="2" type="ORF">BCS92_18895</name>
    <name evidence="3" type="ORF">FC057_09830</name>
</gene>
<reference evidence="4" key="1">
    <citation type="submission" date="2016-07" db="EMBL/GenBank/DDBJ databases">
        <title>Nontailed viruses are major unrecognized killers of bacteria in the ocean.</title>
        <authorList>
            <person name="Kauffman K."/>
            <person name="Hussain F."/>
            <person name="Yang J."/>
            <person name="Arevalo P."/>
            <person name="Brown J."/>
            <person name="Cutler M."/>
            <person name="Kelly L."/>
            <person name="Polz M.F."/>
        </authorList>
    </citation>
    <scope>NUCLEOTIDE SEQUENCE [LARGE SCALE GENOMIC DNA]</scope>
    <source>
        <strain evidence="4">10N.222.48.A2</strain>
    </source>
</reference>
<dbReference type="Proteomes" id="UP000235579">
    <property type="component" value="Unassembled WGS sequence"/>
</dbReference>
<name>A0A2N7NFI5_9VIBR</name>
<accession>A0A2N7NFI5</accession>
<evidence type="ECO:0008006" key="6">
    <source>
        <dbReference type="Google" id="ProtNLM"/>
    </source>
</evidence>
<comment type="caution">
    <text evidence="2">The sequence shown here is derived from an EMBL/GenBank/DDBJ whole genome shotgun (WGS) entry which is preliminary data.</text>
</comment>
<dbReference type="Proteomes" id="UP000308018">
    <property type="component" value="Unassembled WGS sequence"/>
</dbReference>
<dbReference type="AlphaFoldDB" id="A0A2N7NFI5"/>
<evidence type="ECO:0000313" key="3">
    <source>
        <dbReference type="EMBL" id="TKG34050.1"/>
    </source>
</evidence>
<sequence length="166" mass="18575">MKKMLLAVGISSALLGCTNTATPPPITNHIEIGTKAGAHSVIVLNFNNAEAMPEYQTYDVYLYLSQLPESKGFEICNFEYDNCGSQYSAWQHVLRPEQNGIWLSYDFKFPLSLTQKYDVNLANIQTIANQAFLEWDKAESLYTKEVSMSGKTVQIESLTATAHQLP</sequence>
<dbReference type="RefSeq" id="WP_017104225.1">
    <property type="nucleotide sequence ID" value="NZ_MDBP01000054.1"/>
</dbReference>
<dbReference type="PROSITE" id="PS51257">
    <property type="entry name" value="PROKAR_LIPOPROTEIN"/>
    <property type="match status" value="1"/>
</dbReference>
<evidence type="ECO:0000313" key="2">
    <source>
        <dbReference type="EMBL" id="PMP12408.1"/>
    </source>
</evidence>
<reference evidence="3 5" key="4">
    <citation type="submission" date="2019-04" db="EMBL/GenBank/DDBJ databases">
        <title>A reverse ecology approach based on a biological definition of microbial populations.</title>
        <authorList>
            <person name="Arevalo P."/>
            <person name="Vaninsberghe D."/>
            <person name="Elsherbini J."/>
            <person name="Gore J."/>
            <person name="Polz M."/>
        </authorList>
    </citation>
    <scope>NUCLEOTIDE SEQUENCE [LARGE SCALE GENOMIC DNA]</scope>
    <source>
        <strain evidence="3 5">10N.222.45.A8</strain>
    </source>
</reference>